<reference evidence="2 3" key="1">
    <citation type="submission" date="2018-03" db="EMBL/GenBank/DDBJ databases">
        <title>Genomic Encyclopedia of Type Strains, Phase III (KMG-III): the genomes of soil and plant-associated and newly described type strains.</title>
        <authorList>
            <person name="Whitman W."/>
        </authorList>
    </citation>
    <scope>NUCLEOTIDE SEQUENCE [LARGE SCALE GENOMIC DNA]</scope>
    <source>
        <strain evidence="2 3">CGMCC 4.7067</strain>
    </source>
</reference>
<dbReference type="Pfam" id="PF12802">
    <property type="entry name" value="MarR_2"/>
    <property type="match status" value="1"/>
</dbReference>
<comment type="caution">
    <text evidence="2">The sequence shown here is derived from an EMBL/GenBank/DDBJ whole genome shotgun (WGS) entry which is preliminary data.</text>
</comment>
<dbReference type="SMART" id="SM00347">
    <property type="entry name" value="HTH_MARR"/>
    <property type="match status" value="1"/>
</dbReference>
<dbReference type="AlphaFoldDB" id="A0A2T0UHA8"/>
<dbReference type="InterPro" id="IPR039422">
    <property type="entry name" value="MarR/SlyA-like"/>
</dbReference>
<dbReference type="PANTHER" id="PTHR33164:SF43">
    <property type="entry name" value="HTH-TYPE TRANSCRIPTIONAL REPRESSOR YETL"/>
    <property type="match status" value="1"/>
</dbReference>
<dbReference type="InterPro" id="IPR036388">
    <property type="entry name" value="WH-like_DNA-bd_sf"/>
</dbReference>
<dbReference type="GO" id="GO:0003677">
    <property type="term" value="F:DNA binding"/>
    <property type="evidence" value="ECO:0007669"/>
    <property type="project" value="UniProtKB-KW"/>
</dbReference>
<dbReference type="PANTHER" id="PTHR33164">
    <property type="entry name" value="TRANSCRIPTIONAL REGULATOR, MARR FAMILY"/>
    <property type="match status" value="1"/>
</dbReference>
<dbReference type="GO" id="GO:0006950">
    <property type="term" value="P:response to stress"/>
    <property type="evidence" value="ECO:0007669"/>
    <property type="project" value="TreeGrafter"/>
</dbReference>
<dbReference type="Gene3D" id="1.10.10.10">
    <property type="entry name" value="Winged helix-like DNA-binding domain superfamily/Winged helix DNA-binding domain"/>
    <property type="match status" value="1"/>
</dbReference>
<evidence type="ECO:0000313" key="2">
    <source>
        <dbReference type="EMBL" id="PRY57248.1"/>
    </source>
</evidence>
<proteinExistence type="predicted"/>
<dbReference type="RefSeq" id="WP_219926847.1">
    <property type="nucleotide sequence ID" value="NZ_PVTJ01000007.1"/>
</dbReference>
<organism evidence="2 3">
    <name type="scientific">Glycomyces artemisiae</name>
    <dbReference type="NCBI Taxonomy" id="1076443"/>
    <lineage>
        <taxon>Bacteria</taxon>
        <taxon>Bacillati</taxon>
        <taxon>Actinomycetota</taxon>
        <taxon>Actinomycetes</taxon>
        <taxon>Glycomycetales</taxon>
        <taxon>Glycomycetaceae</taxon>
        <taxon>Glycomyces</taxon>
    </lineage>
</organism>
<name>A0A2T0UHA8_9ACTN</name>
<dbReference type="Proteomes" id="UP000238176">
    <property type="component" value="Unassembled WGS sequence"/>
</dbReference>
<evidence type="ECO:0000259" key="1">
    <source>
        <dbReference type="PROSITE" id="PS50995"/>
    </source>
</evidence>
<keyword evidence="3" id="KW-1185">Reference proteome</keyword>
<dbReference type="PROSITE" id="PS50995">
    <property type="entry name" value="HTH_MARR_2"/>
    <property type="match status" value="1"/>
</dbReference>
<accession>A0A2T0UHA8</accession>
<dbReference type="GO" id="GO:0003700">
    <property type="term" value="F:DNA-binding transcription factor activity"/>
    <property type="evidence" value="ECO:0007669"/>
    <property type="project" value="InterPro"/>
</dbReference>
<dbReference type="InterPro" id="IPR000835">
    <property type="entry name" value="HTH_MarR-typ"/>
</dbReference>
<sequence length="152" mass="16419">MEELSPRALALSELIIGVFRANGALIAAGDDLARPAGLTSARWQVLGVVDTEARTVADAARLMGLRRQSVQQTADALVRDGLAELRDNPRHRRAKLIAPTPAGLRALADVERRHAEWADRLAARLDPDAVDAARALLDTLSAAIEQEPPHDR</sequence>
<evidence type="ECO:0000313" key="3">
    <source>
        <dbReference type="Proteomes" id="UP000238176"/>
    </source>
</evidence>
<feature type="domain" description="HTH marR-type" evidence="1">
    <location>
        <begin position="11"/>
        <end position="142"/>
    </location>
</feature>
<protein>
    <submittedName>
        <fullName evidence="2">DNA-binding MarR family transcriptional regulator</fullName>
    </submittedName>
</protein>
<dbReference type="EMBL" id="PVTJ01000007">
    <property type="protein sequence ID" value="PRY57248.1"/>
    <property type="molecule type" value="Genomic_DNA"/>
</dbReference>
<dbReference type="InterPro" id="IPR036390">
    <property type="entry name" value="WH_DNA-bd_sf"/>
</dbReference>
<keyword evidence="2" id="KW-0238">DNA-binding</keyword>
<gene>
    <name evidence="2" type="ORF">B0I28_10795</name>
</gene>
<dbReference type="SUPFAM" id="SSF46785">
    <property type="entry name" value="Winged helix' DNA-binding domain"/>
    <property type="match status" value="1"/>
</dbReference>